<dbReference type="RefSeq" id="WP_250828461.1">
    <property type="nucleotide sequence ID" value="NZ_JAMOIL010000030.1"/>
</dbReference>
<dbReference type="AlphaFoldDB" id="A0A9X2DA78"/>
<evidence type="ECO:0000313" key="3">
    <source>
        <dbReference type="EMBL" id="MCM0622200.1"/>
    </source>
</evidence>
<dbReference type="EMBL" id="JAMOIL010000030">
    <property type="protein sequence ID" value="MCM0622200.1"/>
    <property type="molecule type" value="Genomic_DNA"/>
</dbReference>
<reference evidence="3" key="1">
    <citation type="submission" date="2022-05" db="EMBL/GenBank/DDBJ databases">
        <authorList>
            <person name="Tuo L."/>
        </authorList>
    </citation>
    <scope>NUCLEOTIDE SEQUENCE</scope>
    <source>
        <strain evidence="3">BSK12Z-4</strain>
    </source>
</reference>
<dbReference type="Pfam" id="PF00589">
    <property type="entry name" value="Phage_integrase"/>
    <property type="match status" value="1"/>
</dbReference>
<name>A0A9X2DA78_9ACTN</name>
<dbReference type="InterPro" id="IPR050090">
    <property type="entry name" value="Tyrosine_recombinase_XerCD"/>
</dbReference>
<dbReference type="GO" id="GO:0015074">
    <property type="term" value="P:DNA integration"/>
    <property type="evidence" value="ECO:0007669"/>
    <property type="project" value="InterPro"/>
</dbReference>
<dbReference type="PROSITE" id="PS51898">
    <property type="entry name" value="TYR_RECOMBINASE"/>
    <property type="match status" value="1"/>
</dbReference>
<dbReference type="Proteomes" id="UP001139485">
    <property type="component" value="Unassembled WGS sequence"/>
</dbReference>
<dbReference type="GO" id="GO:0003677">
    <property type="term" value="F:DNA binding"/>
    <property type="evidence" value="ECO:0007669"/>
    <property type="project" value="InterPro"/>
</dbReference>
<dbReference type="Gene3D" id="1.10.443.10">
    <property type="entry name" value="Intergrase catalytic core"/>
    <property type="match status" value="1"/>
</dbReference>
<dbReference type="PANTHER" id="PTHR30349">
    <property type="entry name" value="PHAGE INTEGRASE-RELATED"/>
    <property type="match status" value="1"/>
</dbReference>
<feature type="domain" description="Tyr recombinase" evidence="2">
    <location>
        <begin position="102"/>
        <end position="264"/>
    </location>
</feature>
<accession>A0A9X2DA78</accession>
<keyword evidence="1" id="KW-0233">DNA recombination</keyword>
<protein>
    <submittedName>
        <fullName evidence="3">Tyrosine-type recombinase/integrase</fullName>
    </submittedName>
</protein>
<dbReference type="GO" id="GO:0006310">
    <property type="term" value="P:DNA recombination"/>
    <property type="evidence" value="ECO:0007669"/>
    <property type="project" value="UniProtKB-KW"/>
</dbReference>
<organism evidence="3 4">
    <name type="scientific">Nocardioides bruguierae</name>
    <dbReference type="NCBI Taxonomy" id="2945102"/>
    <lineage>
        <taxon>Bacteria</taxon>
        <taxon>Bacillati</taxon>
        <taxon>Actinomycetota</taxon>
        <taxon>Actinomycetes</taxon>
        <taxon>Propionibacteriales</taxon>
        <taxon>Nocardioidaceae</taxon>
        <taxon>Nocardioides</taxon>
    </lineage>
</organism>
<dbReference type="SUPFAM" id="SSF56349">
    <property type="entry name" value="DNA breaking-rejoining enzymes"/>
    <property type="match status" value="1"/>
</dbReference>
<comment type="caution">
    <text evidence="3">The sequence shown here is derived from an EMBL/GenBank/DDBJ whole genome shotgun (WGS) entry which is preliminary data.</text>
</comment>
<sequence length="282" mass="31043">MSQRIGPAKVLEFYVTWMRSWGASAQTVNARRKFAQTRLSEWGLTGFTVDAVRAVLGRDDISAWTRYTYYNHLVCLCSYLATAGFIPHDPMQGVRRPTHPRSLPRPLSEDEVSRILVTVTGPTRDWVVTGLVTGLRVSEIAKLRGEDVSQGGLYVEGKGGSRAELPVHPDLWEIAQRHPRHGYWWPGPEDGHVRTKLISSKVATLFSAMGIDGGIHRTRHTFATRLLRSGANIRAVQQLMRHSSLSTTAAYTAVTEDEMLSALLLLPGGGERAGTTSPADAA</sequence>
<dbReference type="InterPro" id="IPR013762">
    <property type="entry name" value="Integrase-like_cat_sf"/>
</dbReference>
<dbReference type="InterPro" id="IPR011010">
    <property type="entry name" value="DNA_brk_join_enz"/>
</dbReference>
<proteinExistence type="predicted"/>
<dbReference type="InterPro" id="IPR002104">
    <property type="entry name" value="Integrase_catalytic"/>
</dbReference>
<gene>
    <name evidence="3" type="ORF">M8330_18055</name>
</gene>
<evidence type="ECO:0000313" key="4">
    <source>
        <dbReference type="Proteomes" id="UP001139485"/>
    </source>
</evidence>
<evidence type="ECO:0000259" key="2">
    <source>
        <dbReference type="PROSITE" id="PS51898"/>
    </source>
</evidence>
<keyword evidence="4" id="KW-1185">Reference proteome</keyword>
<dbReference type="PANTHER" id="PTHR30349:SF64">
    <property type="entry name" value="PROPHAGE INTEGRASE INTD-RELATED"/>
    <property type="match status" value="1"/>
</dbReference>
<evidence type="ECO:0000256" key="1">
    <source>
        <dbReference type="ARBA" id="ARBA00023172"/>
    </source>
</evidence>